<proteinExistence type="predicted"/>
<evidence type="ECO:0000313" key="3">
    <source>
        <dbReference type="Proteomes" id="UP001430149"/>
    </source>
</evidence>
<evidence type="ECO:0000313" key="2">
    <source>
        <dbReference type="EMBL" id="MBM7125078.1"/>
    </source>
</evidence>
<organism evidence="2 3">
    <name type="scientific">Dyella flava</name>
    <dbReference type="NCBI Taxonomy" id="1920170"/>
    <lineage>
        <taxon>Bacteria</taxon>
        <taxon>Pseudomonadati</taxon>
        <taxon>Pseudomonadota</taxon>
        <taxon>Gammaproteobacteria</taxon>
        <taxon>Lysobacterales</taxon>
        <taxon>Rhodanobacteraceae</taxon>
        <taxon>Dyella</taxon>
    </lineage>
</organism>
<gene>
    <name evidence="2" type="ORF">ISP19_06750</name>
</gene>
<reference evidence="2" key="1">
    <citation type="submission" date="2020-10" db="EMBL/GenBank/DDBJ databases">
        <title>Phylogeny of dyella-like bacteria.</title>
        <authorList>
            <person name="Fu J."/>
        </authorList>
    </citation>
    <scope>NUCLEOTIDE SEQUENCE</scope>
    <source>
        <strain evidence="2">DHOC52</strain>
    </source>
</reference>
<name>A0ABS2K441_9GAMM</name>
<feature type="region of interest" description="Disordered" evidence="1">
    <location>
        <begin position="55"/>
        <end position="86"/>
    </location>
</feature>
<dbReference type="Proteomes" id="UP001430149">
    <property type="component" value="Unassembled WGS sequence"/>
</dbReference>
<protein>
    <recommendedName>
        <fullName evidence="4">Glycine zipper</fullName>
    </recommendedName>
</protein>
<keyword evidence="3" id="KW-1185">Reference proteome</keyword>
<dbReference type="EMBL" id="JADIKE010000031">
    <property type="protein sequence ID" value="MBM7125078.1"/>
    <property type="molecule type" value="Genomic_DNA"/>
</dbReference>
<evidence type="ECO:0008006" key="4">
    <source>
        <dbReference type="Google" id="ProtNLM"/>
    </source>
</evidence>
<dbReference type="RefSeq" id="WP_204680604.1">
    <property type="nucleotide sequence ID" value="NZ_BSNR01000018.1"/>
</dbReference>
<sequence>MRRFHDNVALAAGVALGIGRALACLIACGSAGGLHAQTGVMHPLGVVCETVRVPGPPKDSQPIAGPTVGTAGGGSLGHTAVGTGQGSELATAGGVVASGYPGKPVQENYQAAHPTYHYEQHCHQDQG</sequence>
<evidence type="ECO:0000256" key="1">
    <source>
        <dbReference type="SAM" id="MobiDB-lite"/>
    </source>
</evidence>
<comment type="caution">
    <text evidence="2">The sequence shown here is derived from an EMBL/GenBank/DDBJ whole genome shotgun (WGS) entry which is preliminary data.</text>
</comment>
<accession>A0ABS2K441</accession>